<organism evidence="3 4">
    <name type="scientific">Streptomyces hiroshimensis</name>
    <dbReference type="NCBI Taxonomy" id="66424"/>
    <lineage>
        <taxon>Bacteria</taxon>
        <taxon>Bacillati</taxon>
        <taxon>Actinomycetota</taxon>
        <taxon>Actinomycetes</taxon>
        <taxon>Kitasatosporales</taxon>
        <taxon>Streptomycetaceae</taxon>
        <taxon>Streptomyces</taxon>
    </lineage>
</organism>
<evidence type="ECO:0000313" key="4">
    <source>
        <dbReference type="Proteomes" id="UP000659223"/>
    </source>
</evidence>
<dbReference type="EMBL" id="BMUT01000003">
    <property type="protein sequence ID" value="GGX73691.1"/>
    <property type="molecule type" value="Genomic_DNA"/>
</dbReference>
<dbReference type="Proteomes" id="UP000659223">
    <property type="component" value="Unassembled WGS sequence"/>
</dbReference>
<keyword evidence="2" id="KW-1133">Transmembrane helix</keyword>
<evidence type="ECO:0000313" key="3">
    <source>
        <dbReference type="EMBL" id="GGX73691.1"/>
    </source>
</evidence>
<reference evidence="4" key="1">
    <citation type="journal article" date="2019" name="Int. J. Syst. Evol. Microbiol.">
        <title>The Global Catalogue of Microorganisms (GCM) 10K type strain sequencing project: providing services to taxonomists for standard genome sequencing and annotation.</title>
        <authorList>
            <consortium name="The Broad Institute Genomics Platform"/>
            <consortium name="The Broad Institute Genome Sequencing Center for Infectious Disease"/>
            <person name="Wu L."/>
            <person name="Ma J."/>
        </authorList>
    </citation>
    <scope>NUCLEOTIDE SEQUENCE [LARGE SCALE GENOMIC DNA]</scope>
    <source>
        <strain evidence="4">JCM 4586</strain>
    </source>
</reference>
<evidence type="ECO:0000256" key="2">
    <source>
        <dbReference type="SAM" id="Phobius"/>
    </source>
</evidence>
<feature type="region of interest" description="Disordered" evidence="1">
    <location>
        <begin position="1"/>
        <end position="24"/>
    </location>
</feature>
<feature type="transmembrane region" description="Helical" evidence="2">
    <location>
        <begin position="53"/>
        <end position="74"/>
    </location>
</feature>
<gene>
    <name evidence="3" type="ORF">GCM10010324_18720</name>
</gene>
<name>A0ABQ2Y7Y7_9ACTN</name>
<evidence type="ECO:0000256" key="1">
    <source>
        <dbReference type="SAM" id="MobiDB-lite"/>
    </source>
</evidence>
<proteinExistence type="predicted"/>
<keyword evidence="2" id="KW-0812">Transmembrane</keyword>
<comment type="caution">
    <text evidence="3">The sequence shown here is derived from an EMBL/GenBank/DDBJ whole genome shotgun (WGS) entry which is preliminary data.</text>
</comment>
<accession>A0ABQ2Y7Y7</accession>
<keyword evidence="2" id="KW-0472">Membrane</keyword>
<keyword evidence="4" id="KW-1185">Reference proteome</keyword>
<sequence length="145" mass="14598">MSPGVYRRGSLAGHRTQQSPTRGVSLCPCRSVPGPGCMLDFMTPFHRPLPGRVLAGIVAGTVGGAGIGLLMVAASAAPAAALSSPGPPAPARPPVIGQAVSLTCDAFGPTLFVRLPTQLSSLPAKATPELKGFPDCLHGLKPPGD</sequence>
<protein>
    <submittedName>
        <fullName evidence="3">Uncharacterized protein</fullName>
    </submittedName>
</protein>